<evidence type="ECO:0000313" key="2">
    <source>
        <dbReference type="EMBL" id="KAF1804072.1"/>
    </source>
</evidence>
<reference evidence="2 3" key="1">
    <citation type="submission" date="2019-09" db="EMBL/GenBank/DDBJ databases">
        <authorList>
            <consortium name="DOE Joint Genome Institute"/>
            <person name="Mondo S.J."/>
            <person name="Navarro-Mendoza M.I."/>
            <person name="Perez-Arques C."/>
            <person name="Panchal S."/>
            <person name="Nicolas F.E."/>
            <person name="Ganguly P."/>
            <person name="Pangilinan J."/>
            <person name="Grigoriev I."/>
            <person name="Heitman J."/>
            <person name="Sanya K."/>
            <person name="Garre V."/>
        </authorList>
    </citation>
    <scope>NUCLEOTIDE SEQUENCE [LARGE SCALE GENOMIC DNA]</scope>
    <source>
        <strain evidence="2 3">MU402</strain>
    </source>
</reference>
<dbReference type="EMBL" id="JAAECE010000003">
    <property type="protein sequence ID" value="KAF1804072.1"/>
    <property type="molecule type" value="Genomic_DNA"/>
</dbReference>
<sequence length="100" mass="11347">MLHAIGMHLGAFGIDVASFKAFLGHGNLFIFHHLVLFLLLLLCLFRLGAVLIHLLSHIFVGVVLLGHVENELITREEKNRVYVLLYMLNLGWESNTFMGF</sequence>
<protein>
    <recommendedName>
        <fullName evidence="4">TLC domain-containing protein</fullName>
    </recommendedName>
</protein>
<organism evidence="2 3">
    <name type="scientific">Mucor circinelloides f. lusitanicus</name>
    <name type="common">Mucor racemosus var. lusitanicus</name>
    <dbReference type="NCBI Taxonomy" id="29924"/>
    <lineage>
        <taxon>Eukaryota</taxon>
        <taxon>Fungi</taxon>
        <taxon>Fungi incertae sedis</taxon>
        <taxon>Mucoromycota</taxon>
        <taxon>Mucoromycotina</taxon>
        <taxon>Mucoromycetes</taxon>
        <taxon>Mucorales</taxon>
        <taxon>Mucorineae</taxon>
        <taxon>Mucoraceae</taxon>
        <taxon>Mucor</taxon>
    </lineage>
</organism>
<dbReference type="Proteomes" id="UP000469890">
    <property type="component" value="Unassembled WGS sequence"/>
</dbReference>
<proteinExistence type="predicted"/>
<dbReference type="AlphaFoldDB" id="A0A8H4BKL0"/>
<keyword evidence="1" id="KW-0472">Membrane</keyword>
<accession>A0A8H4BKL0</accession>
<evidence type="ECO:0000313" key="3">
    <source>
        <dbReference type="Proteomes" id="UP000469890"/>
    </source>
</evidence>
<gene>
    <name evidence="2" type="ORF">FB192DRAFT_1371075</name>
</gene>
<evidence type="ECO:0008006" key="4">
    <source>
        <dbReference type="Google" id="ProtNLM"/>
    </source>
</evidence>
<name>A0A8H4BKL0_MUCCL</name>
<feature type="transmembrane region" description="Helical" evidence="1">
    <location>
        <begin position="21"/>
        <end position="41"/>
    </location>
</feature>
<comment type="caution">
    <text evidence="2">The sequence shown here is derived from an EMBL/GenBank/DDBJ whole genome shotgun (WGS) entry which is preliminary data.</text>
</comment>
<evidence type="ECO:0000256" key="1">
    <source>
        <dbReference type="SAM" id="Phobius"/>
    </source>
</evidence>
<keyword evidence="1" id="KW-0812">Transmembrane</keyword>
<keyword evidence="1" id="KW-1133">Transmembrane helix</keyword>